<evidence type="ECO:0000313" key="3">
    <source>
        <dbReference type="Proteomes" id="UP000800082"/>
    </source>
</evidence>
<name>A0A6A5RMA0_9PLEO</name>
<feature type="compositionally biased region" description="Basic and acidic residues" evidence="1">
    <location>
        <begin position="296"/>
        <end position="309"/>
    </location>
</feature>
<evidence type="ECO:0000256" key="1">
    <source>
        <dbReference type="SAM" id="MobiDB-lite"/>
    </source>
</evidence>
<feature type="compositionally biased region" description="Basic residues" evidence="1">
    <location>
        <begin position="310"/>
        <end position="321"/>
    </location>
</feature>
<keyword evidence="3" id="KW-1185">Reference proteome</keyword>
<gene>
    <name evidence="2" type="ORF">M421DRAFT_167778</name>
</gene>
<organism evidence="2 3">
    <name type="scientific">Didymella exigua CBS 183.55</name>
    <dbReference type="NCBI Taxonomy" id="1150837"/>
    <lineage>
        <taxon>Eukaryota</taxon>
        <taxon>Fungi</taxon>
        <taxon>Dikarya</taxon>
        <taxon>Ascomycota</taxon>
        <taxon>Pezizomycotina</taxon>
        <taxon>Dothideomycetes</taxon>
        <taxon>Pleosporomycetidae</taxon>
        <taxon>Pleosporales</taxon>
        <taxon>Pleosporineae</taxon>
        <taxon>Didymellaceae</taxon>
        <taxon>Didymella</taxon>
    </lineage>
</organism>
<proteinExistence type="predicted"/>
<dbReference type="Proteomes" id="UP000800082">
    <property type="component" value="Unassembled WGS sequence"/>
</dbReference>
<sequence length="355" mass="39213">MPPRLPGQGMSLSAVIGWGRFHFKDDFVKIPTPSQFNRKTVHPSGYDKSLEAIIVGTAFEEVRPYFRATVDVLAWLEHGHVEVGYISQVGSDLNMVLYQNLVDSRIAFAEPFSWILQAGNETAVRHFDAFIQYAVLSRKGRLRAVSACAIPAFREHFPAACRDIALVANQRLAEWNSITAPLDQNETVSLKVETNPVEAPSTATVSPPLPAQNNIAELPTHPIETGARGEITEAVYQSQILAEYAASVITLTRKLNTITRLHACETQQLHSKIRSLEKSLASASKDVTKAKRALKKAQDKTRAAQDKTKQATKARAQRSKANRICARQQNDLAAWTDRHEALAASLEGRRQVAVA</sequence>
<reference evidence="2" key="1">
    <citation type="journal article" date="2020" name="Stud. Mycol.">
        <title>101 Dothideomycetes genomes: a test case for predicting lifestyles and emergence of pathogens.</title>
        <authorList>
            <person name="Haridas S."/>
            <person name="Albert R."/>
            <person name="Binder M."/>
            <person name="Bloem J."/>
            <person name="Labutti K."/>
            <person name="Salamov A."/>
            <person name="Andreopoulos B."/>
            <person name="Baker S."/>
            <person name="Barry K."/>
            <person name="Bills G."/>
            <person name="Bluhm B."/>
            <person name="Cannon C."/>
            <person name="Castanera R."/>
            <person name="Culley D."/>
            <person name="Daum C."/>
            <person name="Ezra D."/>
            <person name="Gonzalez J."/>
            <person name="Henrissat B."/>
            <person name="Kuo A."/>
            <person name="Liang C."/>
            <person name="Lipzen A."/>
            <person name="Lutzoni F."/>
            <person name="Magnuson J."/>
            <person name="Mondo S."/>
            <person name="Nolan M."/>
            <person name="Ohm R."/>
            <person name="Pangilinan J."/>
            <person name="Park H.-J."/>
            <person name="Ramirez L."/>
            <person name="Alfaro M."/>
            <person name="Sun H."/>
            <person name="Tritt A."/>
            <person name="Yoshinaga Y."/>
            <person name="Zwiers L.-H."/>
            <person name="Turgeon B."/>
            <person name="Goodwin S."/>
            <person name="Spatafora J."/>
            <person name="Crous P."/>
            <person name="Grigoriev I."/>
        </authorList>
    </citation>
    <scope>NUCLEOTIDE SEQUENCE</scope>
    <source>
        <strain evidence="2">CBS 183.55</strain>
    </source>
</reference>
<evidence type="ECO:0000313" key="2">
    <source>
        <dbReference type="EMBL" id="KAF1928114.1"/>
    </source>
</evidence>
<dbReference type="OrthoDB" id="10549936at2759"/>
<dbReference type="GeneID" id="54345393"/>
<accession>A0A6A5RMA0</accession>
<dbReference type="EMBL" id="ML978970">
    <property type="protein sequence ID" value="KAF1928114.1"/>
    <property type="molecule type" value="Genomic_DNA"/>
</dbReference>
<feature type="region of interest" description="Disordered" evidence="1">
    <location>
        <begin position="295"/>
        <end position="323"/>
    </location>
</feature>
<dbReference type="AlphaFoldDB" id="A0A6A5RMA0"/>
<dbReference type="RefSeq" id="XP_033448366.1">
    <property type="nucleotide sequence ID" value="XM_033587747.1"/>
</dbReference>
<protein>
    <submittedName>
        <fullName evidence="2">Uncharacterized protein</fullName>
    </submittedName>
</protein>